<dbReference type="Pfam" id="PF00582">
    <property type="entry name" value="Usp"/>
    <property type="match status" value="2"/>
</dbReference>
<feature type="domain" description="UspA" evidence="2">
    <location>
        <begin position="4"/>
        <end position="150"/>
    </location>
</feature>
<evidence type="ECO:0000313" key="4">
    <source>
        <dbReference type="Proteomes" id="UP000254291"/>
    </source>
</evidence>
<dbReference type="PANTHER" id="PTHR46268:SF6">
    <property type="entry name" value="UNIVERSAL STRESS PROTEIN UP12"/>
    <property type="match status" value="1"/>
</dbReference>
<sequence length="283" mass="30002">MPANVMVGYDGSPAACAAINAGAALFPNAHAWIAHIWQPPFAGKRLRRRLRAAARTADELAELIEREGAREADTIASAGVALAKAAEWDAEPVVKRTYGSDGMRLSQLAEQMHSDVLVLGDRGLDATDAVIGSVADMAVHYSTVPVLVVPNPLLAEEFAALARGPIVVAFDGSPGADAAAEKARTLFPDREVVLAGVRDEDDDPAARQWPDDVEVLSTSEPNWLGRPRDRATADALIDFADRRDAAVLVVGSRGRSAVREVLLGSVAVAAVNRSHRPVMVVHS</sequence>
<dbReference type="EMBL" id="UGQM01000001">
    <property type="protein sequence ID" value="STZ42004.1"/>
    <property type="molecule type" value="Genomic_DNA"/>
</dbReference>
<evidence type="ECO:0000313" key="3">
    <source>
        <dbReference type="EMBL" id="STZ42004.1"/>
    </source>
</evidence>
<dbReference type="InterPro" id="IPR014729">
    <property type="entry name" value="Rossmann-like_a/b/a_fold"/>
</dbReference>
<accession>A0A378SJI0</accession>
<dbReference type="Gene3D" id="3.40.50.620">
    <property type="entry name" value="HUPs"/>
    <property type="match status" value="2"/>
</dbReference>
<reference evidence="3 4" key="1">
    <citation type="submission" date="2018-06" db="EMBL/GenBank/DDBJ databases">
        <authorList>
            <consortium name="Pathogen Informatics"/>
            <person name="Doyle S."/>
        </authorList>
    </citation>
    <scope>NUCLEOTIDE SEQUENCE [LARGE SCALE GENOMIC DNA]</scope>
    <source>
        <strain evidence="3 4">NCTC10742</strain>
    </source>
</reference>
<protein>
    <submittedName>
        <fullName evidence="3">UspA domain-containing protein</fullName>
    </submittedName>
</protein>
<dbReference type="InterPro" id="IPR006015">
    <property type="entry name" value="Universal_stress_UspA"/>
</dbReference>
<dbReference type="InterPro" id="IPR006016">
    <property type="entry name" value="UspA"/>
</dbReference>
<feature type="domain" description="UspA" evidence="2">
    <location>
        <begin position="231"/>
        <end position="282"/>
    </location>
</feature>
<dbReference type="Proteomes" id="UP000254291">
    <property type="component" value="Unassembled WGS sequence"/>
</dbReference>
<name>A0A378SJI0_9MYCO</name>
<proteinExistence type="inferred from homology"/>
<dbReference type="PANTHER" id="PTHR46268">
    <property type="entry name" value="STRESS RESPONSE PROTEIN NHAX"/>
    <property type="match status" value="1"/>
</dbReference>
<comment type="similarity">
    <text evidence="1">Belongs to the universal stress protein A family.</text>
</comment>
<evidence type="ECO:0000256" key="1">
    <source>
        <dbReference type="ARBA" id="ARBA00008791"/>
    </source>
</evidence>
<dbReference type="SUPFAM" id="SSF52402">
    <property type="entry name" value="Adenine nucleotide alpha hydrolases-like"/>
    <property type="match status" value="2"/>
</dbReference>
<dbReference type="AlphaFoldDB" id="A0A378SJI0"/>
<organism evidence="3 4">
    <name type="scientific">Mycolicibacterium gilvum</name>
    <dbReference type="NCBI Taxonomy" id="1804"/>
    <lineage>
        <taxon>Bacteria</taxon>
        <taxon>Bacillati</taxon>
        <taxon>Actinomycetota</taxon>
        <taxon>Actinomycetes</taxon>
        <taxon>Mycobacteriales</taxon>
        <taxon>Mycobacteriaceae</taxon>
        <taxon>Mycolicibacterium</taxon>
    </lineage>
</organism>
<dbReference type="CDD" id="cd00293">
    <property type="entry name" value="USP-like"/>
    <property type="match status" value="1"/>
</dbReference>
<dbReference type="PRINTS" id="PR01438">
    <property type="entry name" value="UNVRSLSTRESS"/>
</dbReference>
<dbReference type="RefSeq" id="WP_115326740.1">
    <property type="nucleotide sequence ID" value="NZ_JACKST010000147.1"/>
</dbReference>
<gene>
    <name evidence="3" type="ORF">NCTC10742_01214</name>
</gene>
<evidence type="ECO:0000259" key="2">
    <source>
        <dbReference type="Pfam" id="PF00582"/>
    </source>
</evidence>